<keyword evidence="4" id="KW-1003">Cell membrane</keyword>
<dbReference type="InterPro" id="IPR051045">
    <property type="entry name" value="TonB-dependent_transducer"/>
</dbReference>
<accession>A0ABX0H7D0</accession>
<dbReference type="Pfam" id="PF13715">
    <property type="entry name" value="CarbopepD_reg_2"/>
    <property type="match status" value="1"/>
</dbReference>
<feature type="transmembrane region" description="Helical" evidence="10">
    <location>
        <begin position="86"/>
        <end position="105"/>
    </location>
</feature>
<evidence type="ECO:0000256" key="2">
    <source>
        <dbReference type="ARBA" id="ARBA00006555"/>
    </source>
</evidence>
<dbReference type="RefSeq" id="WP_166143959.1">
    <property type="nucleotide sequence ID" value="NZ_JAANYN010000002.1"/>
</dbReference>
<feature type="transmembrane region" description="Helical" evidence="10">
    <location>
        <begin position="126"/>
        <end position="148"/>
    </location>
</feature>
<dbReference type="InterPro" id="IPR037682">
    <property type="entry name" value="TonB_C"/>
</dbReference>
<dbReference type="PROSITE" id="PS52015">
    <property type="entry name" value="TONB_CTD"/>
    <property type="match status" value="1"/>
</dbReference>
<feature type="transmembrane region" description="Helical" evidence="10">
    <location>
        <begin position="6"/>
        <end position="23"/>
    </location>
</feature>
<comment type="similarity">
    <text evidence="2">Belongs to the TonB family.</text>
</comment>
<dbReference type="PRINTS" id="PR01374">
    <property type="entry name" value="TONBPROTEIN"/>
</dbReference>
<dbReference type="NCBIfam" id="TIGR01352">
    <property type="entry name" value="tonB_Cterm"/>
    <property type="match status" value="1"/>
</dbReference>
<evidence type="ECO:0000256" key="5">
    <source>
        <dbReference type="ARBA" id="ARBA00022519"/>
    </source>
</evidence>
<keyword evidence="3" id="KW-0813">Transport</keyword>
<keyword evidence="7" id="KW-0653">Protein transport</keyword>
<evidence type="ECO:0000256" key="4">
    <source>
        <dbReference type="ARBA" id="ARBA00022475"/>
    </source>
</evidence>
<dbReference type="InterPro" id="IPR006260">
    <property type="entry name" value="TonB/TolA_C"/>
</dbReference>
<dbReference type="PANTHER" id="PTHR33446">
    <property type="entry name" value="PROTEIN TONB-RELATED"/>
    <property type="match status" value="1"/>
</dbReference>
<sequence length="502" mass="56898">MIWILFKFIASSAILYLLFYLFLGKEKSFCLNRWVLLFIIPCAMLIPFLSLPVFLPQEVPVQTTYIKLVQNPEIYGTNPEPSPQNFSLLHLLLTVYLLVFLFLLVKKLKALSNLINWTQERSFRRIKGAFLVLSADVHTPFSFGKYIFMHPSDYSETNEKTRMILEHELVHIREKHHLDLILMEFLTVICWFNPIVYLVKKAMVLNHEYLADQTVKHTTQAIAYKKLLLELTVRTQQVAWTISMASSSLKNRLIMMNKPLTKKTMQLRIFSFSLLSLLIIAGFSLQINARQSLPTKAETGQSGKDQSFEIESQPVAQGGMESYYNYIATELEYPLEARRKGIEGEVEVQFTVEKDGSLTNIKAIKGIGFGCNEEAERVIKNGPAFHPGKQRGRPVRVQMVLPILFGLNKTDPDQLPSAAFDVKELDQRNGALKVNATYANGLWTGTVRDPLGYPLPGATLVTENPYVGTVTDINGEFSFKIAQSEPLTVSFVGYKSVKLVGK</sequence>
<keyword evidence="13" id="KW-1185">Reference proteome</keyword>
<keyword evidence="6 10" id="KW-0812">Transmembrane</keyword>
<evidence type="ECO:0000256" key="7">
    <source>
        <dbReference type="ARBA" id="ARBA00022927"/>
    </source>
</evidence>
<evidence type="ECO:0000313" key="13">
    <source>
        <dbReference type="Proteomes" id="UP000649799"/>
    </source>
</evidence>
<evidence type="ECO:0000256" key="8">
    <source>
        <dbReference type="ARBA" id="ARBA00022989"/>
    </source>
</evidence>
<dbReference type="Pfam" id="PF05569">
    <property type="entry name" value="Peptidase_M56"/>
    <property type="match status" value="1"/>
</dbReference>
<dbReference type="Gene3D" id="3.30.1150.10">
    <property type="match status" value="1"/>
</dbReference>
<comment type="caution">
    <text evidence="12">The sequence shown here is derived from an EMBL/GenBank/DDBJ whole genome shotgun (WGS) entry which is preliminary data.</text>
</comment>
<evidence type="ECO:0000256" key="1">
    <source>
        <dbReference type="ARBA" id="ARBA00004383"/>
    </source>
</evidence>
<feature type="transmembrane region" description="Helical" evidence="10">
    <location>
        <begin position="265"/>
        <end position="285"/>
    </location>
</feature>
<evidence type="ECO:0000256" key="3">
    <source>
        <dbReference type="ARBA" id="ARBA00022448"/>
    </source>
</evidence>
<evidence type="ECO:0000256" key="6">
    <source>
        <dbReference type="ARBA" id="ARBA00022692"/>
    </source>
</evidence>
<feature type="domain" description="TonB C-terminal" evidence="11">
    <location>
        <begin position="318"/>
        <end position="414"/>
    </location>
</feature>
<dbReference type="PANTHER" id="PTHR33446:SF2">
    <property type="entry name" value="PROTEIN TONB"/>
    <property type="match status" value="1"/>
</dbReference>
<dbReference type="Pfam" id="PF03544">
    <property type="entry name" value="TonB_C"/>
    <property type="match status" value="1"/>
</dbReference>
<dbReference type="SUPFAM" id="SSF49464">
    <property type="entry name" value="Carboxypeptidase regulatory domain-like"/>
    <property type="match status" value="1"/>
</dbReference>
<evidence type="ECO:0000259" key="11">
    <source>
        <dbReference type="PROSITE" id="PS52015"/>
    </source>
</evidence>
<evidence type="ECO:0000256" key="10">
    <source>
        <dbReference type="SAM" id="Phobius"/>
    </source>
</evidence>
<dbReference type="SUPFAM" id="SSF74653">
    <property type="entry name" value="TolA/TonB C-terminal domain"/>
    <property type="match status" value="1"/>
</dbReference>
<dbReference type="CDD" id="cd07341">
    <property type="entry name" value="M56_BlaR1_MecR1_like"/>
    <property type="match status" value="1"/>
</dbReference>
<dbReference type="Proteomes" id="UP000649799">
    <property type="component" value="Unassembled WGS sequence"/>
</dbReference>
<comment type="subcellular location">
    <subcellularLocation>
        <location evidence="1">Cell inner membrane</location>
        <topology evidence="1">Single-pass membrane protein</topology>
        <orientation evidence="1">Periplasmic side</orientation>
    </subcellularLocation>
</comment>
<name>A0ABX0H7D0_9BACT</name>
<dbReference type="InterPro" id="IPR008969">
    <property type="entry name" value="CarboxyPept-like_regulatory"/>
</dbReference>
<dbReference type="EMBL" id="JAANYN010000002">
    <property type="protein sequence ID" value="NHE56283.1"/>
    <property type="molecule type" value="Genomic_DNA"/>
</dbReference>
<evidence type="ECO:0000256" key="9">
    <source>
        <dbReference type="ARBA" id="ARBA00023136"/>
    </source>
</evidence>
<dbReference type="InterPro" id="IPR008756">
    <property type="entry name" value="Peptidase_M56"/>
</dbReference>
<evidence type="ECO:0000313" key="12">
    <source>
        <dbReference type="EMBL" id="NHE56283.1"/>
    </source>
</evidence>
<organism evidence="12 13">
    <name type="scientific">Cyclobacterium plantarum</name>
    <dbReference type="NCBI Taxonomy" id="2716263"/>
    <lineage>
        <taxon>Bacteria</taxon>
        <taxon>Pseudomonadati</taxon>
        <taxon>Bacteroidota</taxon>
        <taxon>Cytophagia</taxon>
        <taxon>Cytophagales</taxon>
        <taxon>Cyclobacteriaceae</taxon>
        <taxon>Cyclobacterium</taxon>
    </lineage>
</organism>
<feature type="transmembrane region" description="Helical" evidence="10">
    <location>
        <begin position="180"/>
        <end position="199"/>
    </location>
</feature>
<keyword evidence="8 10" id="KW-1133">Transmembrane helix</keyword>
<keyword evidence="9 10" id="KW-0472">Membrane</keyword>
<gene>
    <name evidence="12" type="ORF">G9Q97_05565</name>
</gene>
<proteinExistence type="inferred from homology"/>
<reference evidence="12 13" key="1">
    <citation type="submission" date="2020-03" db="EMBL/GenBank/DDBJ databases">
        <title>Cyclobacterium plantarum sp. nov., a marine bacterium isolated from a coastal-marine wetland.</title>
        <authorList>
            <person name="Sanchez-Porro C."/>
            <person name="Ventosa A."/>
            <person name="Amoozegar M."/>
        </authorList>
    </citation>
    <scope>NUCLEOTIDE SEQUENCE [LARGE SCALE GENOMIC DNA]</scope>
    <source>
        <strain evidence="12 13">GBPx2</strain>
    </source>
</reference>
<protein>
    <submittedName>
        <fullName evidence="12">TonB family protein</fullName>
    </submittedName>
</protein>
<dbReference type="InterPro" id="IPR003538">
    <property type="entry name" value="TonB"/>
</dbReference>
<keyword evidence="5" id="KW-0997">Cell inner membrane</keyword>
<feature type="transmembrane region" description="Helical" evidence="10">
    <location>
        <begin position="35"/>
        <end position="55"/>
    </location>
</feature>